<keyword evidence="1" id="KW-0812">Transmembrane</keyword>
<evidence type="ECO:0000313" key="3">
    <source>
        <dbReference type="Proteomes" id="UP000297031"/>
    </source>
</evidence>
<keyword evidence="3" id="KW-1185">Reference proteome</keyword>
<feature type="transmembrane region" description="Helical" evidence="1">
    <location>
        <begin position="6"/>
        <end position="25"/>
    </location>
</feature>
<dbReference type="OrthoDB" id="9807602at2"/>
<reference evidence="2 3" key="1">
    <citation type="submission" date="2019-02" db="EMBL/GenBank/DDBJ databases">
        <title>Isolation and identification of novel species under the genus Muribaculum.</title>
        <authorList>
            <person name="Miyake S."/>
            <person name="Ding Y."/>
            <person name="Low A."/>
            <person name="Soh M."/>
            <person name="Seedorf H."/>
        </authorList>
    </citation>
    <scope>NUCLEOTIDE SEQUENCE [LARGE SCALE GENOMIC DNA]</scope>
    <source>
        <strain evidence="2 3">TLL-A4</strain>
    </source>
</reference>
<feature type="transmembrane region" description="Helical" evidence="1">
    <location>
        <begin position="601"/>
        <end position="622"/>
    </location>
</feature>
<dbReference type="RefSeq" id="WP_136411047.1">
    <property type="nucleotide sequence ID" value="NZ_CP039393.1"/>
</dbReference>
<feature type="transmembrane region" description="Helical" evidence="1">
    <location>
        <begin position="262"/>
        <end position="283"/>
    </location>
</feature>
<gene>
    <name evidence="2" type="ORF">E7746_12735</name>
</gene>
<dbReference type="AlphaFoldDB" id="A0A4P7VQU8"/>
<dbReference type="InterPro" id="IPR052724">
    <property type="entry name" value="GT117_domain-containing"/>
</dbReference>
<dbReference type="PANTHER" id="PTHR16214">
    <property type="entry name" value="TRANSMEMBRANE PROTEIN 260"/>
    <property type="match status" value="1"/>
</dbReference>
<dbReference type="Proteomes" id="UP000297031">
    <property type="component" value="Chromosome"/>
</dbReference>
<proteinExistence type="predicted"/>
<name>A0A4P7VQU8_9BACT</name>
<feature type="transmembrane region" description="Helical" evidence="1">
    <location>
        <begin position="295"/>
        <end position="324"/>
    </location>
</feature>
<feature type="transmembrane region" description="Helical" evidence="1">
    <location>
        <begin position="147"/>
        <end position="165"/>
    </location>
</feature>
<dbReference type="Pfam" id="PF11028">
    <property type="entry name" value="TMEM260-like"/>
    <property type="match status" value="1"/>
</dbReference>
<sequence length="1170" mass="132386">MKQYRILNNSLGWLMFVIAAVTYLLTLEPTASYWDCPEFISQGYKLEIGHPPGNPIFMLAARFFVNFAPDAQHVAIAVNTMSALLSAGTILLLFWTITHLVKRLIVNDDATKVSLTQMLAIFGSGVCGALVYTWSDTFWFSAVEGEVYAFSSFCTALVFWLILKWENRADQPHSDRYLVLIAYVIGISIAVHLLNLLCIPAIVLVFYYKKFKNPDGKGSLIALLVSFVIVALILYGLVPGFIEMAQYCELLFVNVFGMGYNSGALAYTIIALGMMIWAVYELYRQRNEKLMKLSFFLAVFLSGITFIGDGWLIPVVLLGALLYYLFVYLKKIPVRIFNVILLSITVIFIGYSSYALLLIRSSANTPMNQNAPDNVFDLSSYLNREQYGDRPLLYGNTFNSGIVYEVDASGQPKAMKEEGKVLYGKSVKTSPDDPDRYEVIGHKSEYVMTPELNMLFPRMYDGKYAGAYKDWTGMKGKPVTVTTAVDQNGNPYPGNQQTRIKPTFLENLQFFFNYQLNHMYWRYFLWNFAGRQNDIQGNGEVTHGNWISGIPFIDNPRLGDQSLLPEPLGKGNKGHNVFYMLPLLLGIIGIGWQSFTSKRGIEQFWVVAFLFFMTGIAIVLYLNQTPNQPRERDYAFAGSFYAFAIWVGMGVAGIWRLIVNAVESKKKRPAASTVDSEETPSQRRTGIIAVSIACLIGLIVPLQMVSQTWDDHDRSGRYAARDFGMNYLSSVEPNGIIFTNGDNDTFPLWYAQEVEGFRTDVRVVNLSYLTTDWYVNQMKYPTYDAAAIDMMATPDKYAHDKRQFNYFLTPDTAKVNALSALKALYSDDSNKNSWGLSEFRYPNMYIPVDKEAVVKEGRVSEDEAAAVEEYIDVNLSDVPDGGLSLSNVISLDMIATNAANGWKRPIYFAMTIPDDYYLNLSPYMRSTGMAYEVGPIKNHDFDGYTIDVNTDKAYDNVVNKFRWGGIDKAKSADDIYLDETVRRMVTTTRSTILRLATSLYNEGVGAEIYLNNDSASMDEAQREKIHKFIVDRYTKAQNVLDLMTEKLPEYTSPYGIQIGAQVADLYDRLGLVMDRKDDIEKAQEILLHEIELYTGYILYFQSLSPAQYSTLPRDDRYINDTYYLQLLQQYAEAGGDAESLMKDLQARGVNFSRYLRAAEEALPQSIDENL</sequence>
<protein>
    <submittedName>
        <fullName evidence="2">DUF2723 domain-containing protein</fullName>
    </submittedName>
</protein>
<evidence type="ECO:0000256" key="1">
    <source>
        <dbReference type="SAM" id="Phobius"/>
    </source>
</evidence>
<feature type="transmembrane region" description="Helical" evidence="1">
    <location>
        <begin position="634"/>
        <end position="658"/>
    </location>
</feature>
<feature type="transmembrane region" description="Helical" evidence="1">
    <location>
        <begin position="177"/>
        <end position="208"/>
    </location>
</feature>
<accession>A0A4P7VQU8</accession>
<feature type="transmembrane region" description="Helical" evidence="1">
    <location>
        <begin position="220"/>
        <end position="242"/>
    </location>
</feature>
<keyword evidence="1" id="KW-1133">Transmembrane helix</keyword>
<keyword evidence="1" id="KW-0472">Membrane</keyword>
<feature type="transmembrane region" description="Helical" evidence="1">
    <location>
        <begin position="336"/>
        <end position="359"/>
    </location>
</feature>
<feature type="transmembrane region" description="Helical" evidence="1">
    <location>
        <begin position="74"/>
        <end position="95"/>
    </location>
</feature>
<organism evidence="2 3">
    <name type="scientific">Muribaculum gordoncarteri</name>
    <dbReference type="NCBI Taxonomy" id="2530390"/>
    <lineage>
        <taxon>Bacteria</taxon>
        <taxon>Pseudomonadati</taxon>
        <taxon>Bacteroidota</taxon>
        <taxon>Bacteroidia</taxon>
        <taxon>Bacteroidales</taxon>
        <taxon>Muribaculaceae</taxon>
        <taxon>Muribaculum</taxon>
    </lineage>
</organism>
<evidence type="ECO:0000313" key="2">
    <source>
        <dbReference type="EMBL" id="QCD36684.1"/>
    </source>
</evidence>
<dbReference type="InterPro" id="IPR021280">
    <property type="entry name" value="TMEM260-like"/>
</dbReference>
<dbReference type="EMBL" id="CP039393">
    <property type="protein sequence ID" value="QCD36684.1"/>
    <property type="molecule type" value="Genomic_DNA"/>
</dbReference>
<dbReference type="KEGG" id="mgod:E7746_12735"/>
<feature type="transmembrane region" description="Helical" evidence="1">
    <location>
        <begin position="686"/>
        <end position="705"/>
    </location>
</feature>
<dbReference type="PANTHER" id="PTHR16214:SF3">
    <property type="entry name" value="TRANSMEMBRANE PROTEIN 260"/>
    <property type="match status" value="1"/>
</dbReference>
<feature type="transmembrane region" description="Helical" evidence="1">
    <location>
        <begin position="115"/>
        <end position="135"/>
    </location>
</feature>
<feature type="transmembrane region" description="Helical" evidence="1">
    <location>
        <begin position="577"/>
        <end position="595"/>
    </location>
</feature>